<dbReference type="InterPro" id="IPR008979">
    <property type="entry name" value="Galactose-bd-like_sf"/>
</dbReference>
<feature type="domain" description="Beta galactosidase small chain/" evidence="12">
    <location>
        <begin position="993"/>
        <end position="1266"/>
    </location>
</feature>
<evidence type="ECO:0000256" key="9">
    <source>
        <dbReference type="ARBA" id="ARBA00032230"/>
    </source>
</evidence>
<evidence type="ECO:0000256" key="10">
    <source>
        <dbReference type="RuleBase" id="RU361154"/>
    </source>
</evidence>
<organism evidence="13 14">
    <name type="scientific">Streptomyces doebereineriae</name>
    <dbReference type="NCBI Taxonomy" id="3075528"/>
    <lineage>
        <taxon>Bacteria</taxon>
        <taxon>Bacillati</taxon>
        <taxon>Actinomycetota</taxon>
        <taxon>Actinomycetes</taxon>
        <taxon>Kitasatosporales</taxon>
        <taxon>Streptomycetaceae</taxon>
        <taxon>Streptomyces</taxon>
    </lineage>
</organism>
<keyword evidence="14" id="KW-1185">Reference proteome</keyword>
<evidence type="ECO:0000256" key="3">
    <source>
        <dbReference type="ARBA" id="ARBA00012756"/>
    </source>
</evidence>
<dbReference type="Pfam" id="PF02929">
    <property type="entry name" value="Bgal_small_N"/>
    <property type="match status" value="1"/>
</dbReference>
<dbReference type="SMART" id="SM00560">
    <property type="entry name" value="LamGL"/>
    <property type="match status" value="1"/>
</dbReference>
<dbReference type="Gene3D" id="2.60.120.200">
    <property type="match status" value="1"/>
</dbReference>
<dbReference type="PROSITE" id="PS00719">
    <property type="entry name" value="GLYCOSYL_HYDROL_F2_1"/>
    <property type="match status" value="1"/>
</dbReference>
<protein>
    <recommendedName>
        <fullName evidence="4 10">Beta-galactosidase</fullName>
        <ecNumber evidence="3 10">3.2.1.23</ecNumber>
    </recommendedName>
    <alternativeName>
        <fullName evidence="9 10">Lactase</fullName>
    </alternativeName>
</protein>
<dbReference type="PRINTS" id="PR00132">
    <property type="entry name" value="GLHYDRLASE2"/>
</dbReference>
<dbReference type="Pfam" id="PF00703">
    <property type="entry name" value="Glyco_hydro_2"/>
    <property type="match status" value="1"/>
</dbReference>
<evidence type="ECO:0000313" key="14">
    <source>
        <dbReference type="Proteomes" id="UP001183824"/>
    </source>
</evidence>
<dbReference type="InterPro" id="IPR023230">
    <property type="entry name" value="Glyco_hydro_2_CS"/>
</dbReference>
<dbReference type="InterPro" id="IPR006311">
    <property type="entry name" value="TAT_signal"/>
</dbReference>
<dbReference type="PANTHER" id="PTHR46323">
    <property type="entry name" value="BETA-GALACTOSIDASE"/>
    <property type="match status" value="1"/>
</dbReference>
<dbReference type="Gene3D" id="2.60.120.260">
    <property type="entry name" value="Galactose-binding domain-like"/>
    <property type="match status" value="1"/>
</dbReference>
<dbReference type="Gene3D" id="2.70.98.10">
    <property type="match status" value="1"/>
</dbReference>
<dbReference type="InterPro" id="IPR006101">
    <property type="entry name" value="Glyco_hydro_2"/>
</dbReference>
<comment type="similarity">
    <text evidence="2 10">Belongs to the glycosyl hydrolase 2 family.</text>
</comment>
<dbReference type="InterPro" id="IPR013320">
    <property type="entry name" value="ConA-like_dom_sf"/>
</dbReference>
<evidence type="ECO:0000259" key="12">
    <source>
        <dbReference type="SMART" id="SM01038"/>
    </source>
</evidence>
<name>A0ABU2VBL6_9ACTN</name>
<dbReference type="InterPro" id="IPR023232">
    <property type="entry name" value="Glyco_hydro_2_AS"/>
</dbReference>
<evidence type="ECO:0000259" key="11">
    <source>
        <dbReference type="SMART" id="SM00560"/>
    </source>
</evidence>
<keyword evidence="6 10" id="KW-0378">Hydrolase</keyword>
<dbReference type="PROSITE" id="PS51318">
    <property type="entry name" value="TAT"/>
    <property type="match status" value="1"/>
</dbReference>
<accession>A0ABU2VBL6</accession>
<dbReference type="InterPro" id="IPR017853">
    <property type="entry name" value="GH"/>
</dbReference>
<dbReference type="InterPro" id="IPR006102">
    <property type="entry name" value="Ig-like_GH2"/>
</dbReference>
<gene>
    <name evidence="13" type="ORF">RNB18_22490</name>
</gene>
<proteinExistence type="inferred from homology"/>
<dbReference type="Gene3D" id="3.20.20.80">
    <property type="entry name" value="Glycosidases"/>
    <property type="match status" value="2"/>
</dbReference>
<reference evidence="14" key="1">
    <citation type="submission" date="2023-07" db="EMBL/GenBank/DDBJ databases">
        <title>30 novel species of actinomycetes from the DSMZ collection.</title>
        <authorList>
            <person name="Nouioui I."/>
        </authorList>
    </citation>
    <scope>NUCLEOTIDE SEQUENCE [LARGE SCALE GENOMIC DNA]</scope>
    <source>
        <strain evidence="14">DSM 41640</strain>
    </source>
</reference>
<dbReference type="Pfam" id="PF13385">
    <property type="entry name" value="Laminin_G_3"/>
    <property type="match status" value="1"/>
</dbReference>
<dbReference type="InterPro" id="IPR011013">
    <property type="entry name" value="Gal_mutarotase_sf_dom"/>
</dbReference>
<keyword evidence="7" id="KW-1015">Disulfide bond</keyword>
<dbReference type="SUPFAM" id="SSF49899">
    <property type="entry name" value="Concanavalin A-like lectins/glucanases"/>
    <property type="match status" value="1"/>
</dbReference>
<keyword evidence="5" id="KW-0732">Signal</keyword>
<dbReference type="SMART" id="SM01038">
    <property type="entry name" value="Bgal_small_N"/>
    <property type="match status" value="1"/>
</dbReference>
<evidence type="ECO:0000256" key="7">
    <source>
        <dbReference type="ARBA" id="ARBA00023157"/>
    </source>
</evidence>
<dbReference type="Pfam" id="PF02837">
    <property type="entry name" value="Glyco_hydro_2_N"/>
    <property type="match status" value="1"/>
</dbReference>
<evidence type="ECO:0000256" key="4">
    <source>
        <dbReference type="ARBA" id="ARBA00013303"/>
    </source>
</evidence>
<dbReference type="InterPro" id="IPR050347">
    <property type="entry name" value="Bact_Beta-galactosidase"/>
</dbReference>
<dbReference type="InterPro" id="IPR032312">
    <property type="entry name" value="LacZ_4"/>
</dbReference>
<comment type="catalytic activity">
    <reaction evidence="1 10">
        <text>Hydrolysis of terminal non-reducing beta-D-galactose residues in beta-D-galactosides.</text>
        <dbReference type="EC" id="3.2.1.23"/>
    </reaction>
</comment>
<dbReference type="Proteomes" id="UP001183824">
    <property type="component" value="Unassembled WGS sequence"/>
</dbReference>
<keyword evidence="8 10" id="KW-0326">Glycosidase</keyword>
<evidence type="ECO:0000256" key="6">
    <source>
        <dbReference type="ARBA" id="ARBA00022801"/>
    </source>
</evidence>
<evidence type="ECO:0000256" key="2">
    <source>
        <dbReference type="ARBA" id="ARBA00007401"/>
    </source>
</evidence>
<dbReference type="Pfam" id="PF02836">
    <property type="entry name" value="Glyco_hydro_2_C"/>
    <property type="match status" value="2"/>
</dbReference>
<dbReference type="SUPFAM" id="SSF74650">
    <property type="entry name" value="Galactose mutarotase-like"/>
    <property type="match status" value="1"/>
</dbReference>
<dbReference type="GO" id="GO:0016787">
    <property type="term" value="F:hydrolase activity"/>
    <property type="evidence" value="ECO:0007669"/>
    <property type="project" value="UniProtKB-KW"/>
</dbReference>
<feature type="domain" description="LamG-like jellyroll fold" evidence="11">
    <location>
        <begin position="657"/>
        <end position="787"/>
    </location>
</feature>
<dbReference type="InterPro" id="IPR006558">
    <property type="entry name" value="LamG-like"/>
</dbReference>
<sequence>MPHPYLPAPISRRRLLESGAAVLGALALSSGPLAGRGHAAEGAPEWNGAIDLFRVGTEPPHTTLMPYAGTGQALAADRTRSPYRLSLDGRWRFAYADRPDDRDTDFHRTDVDDSDWDTIPVPSVWQVHGYDFPIYINITYPWWGPNGLGEEAQPPAAPTRYNPVGQYRRTFTVPKDWSGRRTFLHFEGVKSAHYVWINGELVGYHEDSYTPAEYDITPHLKPGTNQIAVEVYRYSDGDWLEDQDMIRLSGIFRSVYLYSTPAVHLRDFKLDTPIGDDYTSAELSVTASVRDYAGGNQGRYTVETQLYDSGGHAVWSRPLQQAVALDSGDETTVQAAKAVPAPKLWSAEHPNLYTAVLRLRDPAGKVIETLSHRVGLREFALKDGLMRINGKPVSFRGTNRHEMHPDRGTALTRADLVKDITIIKRLNINSVRTSHYPNNPLWLELADEYGLYLVDETNLETHGIRGEYPGNHPDWSAACVARAQNMVHRDKNHASVVIWSLGNEAGGGSTFVNMRDWIKSYDTTRVVQYEGDDRPTISDIRSEMYESPARVEQRAKDTSDTRPYVMIEYCHAMGNSNGNFKKYWDIVRRYPVLQGGWIWDFVDQSLSEPVPVRQLLTESGPGALKGEVLPASARFDRDKGVSGATVFARDKSLDLTGSLTLEAWVTPKVTGYHQPLIAKGDTQYALKQSGKTLEFFIYGGGQWITATWALPDDWTGREHHVAGVFDAAAGTLTLHVDGQVRATRTTTQRPSSNTAPLALAVDVDNPTREFSGTIRKARVYGRALSAAELASDSRGPGDEGVRFWFDAATVGLSEKRPAQKTFFAFGGDWGDNPNDGAFVADGIVTADRGHTGKAAEVKQIYQAVNAAWTADGSVTLTNEHLFTNLRELDGSWTLSADGKVVQRGKLTREQLNLAPLSSKDITVPYKLPSAAAPGTEYFLQLSFTTKESTPWARAGFEVAKQQLAVDADSPAVTPVPLAKVPAVTYEDASGQVTVKGKDFSVAVDKSSGTITSYKAHGARLLTSGPVPNFWRAPTDNDHGNGQHTRNQTWRDAGTNRKVTDVSVRALRNRAVEIKVSGTLPTTTESTYTTTYTVFGNGEIKVDNTLHPGASSLPYIPEVGTILFLPRRLDRLHYYGRGPEENHWDRNDGTDVGLYSGTVAEQWTPYIRPQENGNKTDVRWVALTGRDGVGLLVSGEPLLEVNASHFTPEDLSGGVRHDYQLTPRDAVVLRVNHRQMGVGGDNSWGAHTHDEYKLFANRDYSYTYRLRPLTDVARATAASRRPTASA</sequence>
<dbReference type="Gene3D" id="2.60.40.10">
    <property type="entry name" value="Immunoglobulins"/>
    <property type="match status" value="2"/>
</dbReference>
<dbReference type="EMBL" id="JAVREZ010000007">
    <property type="protein sequence ID" value="MDT0482936.1"/>
    <property type="molecule type" value="Genomic_DNA"/>
</dbReference>
<evidence type="ECO:0000256" key="1">
    <source>
        <dbReference type="ARBA" id="ARBA00001412"/>
    </source>
</evidence>
<evidence type="ECO:0000313" key="13">
    <source>
        <dbReference type="EMBL" id="MDT0482936.1"/>
    </source>
</evidence>
<evidence type="ECO:0000256" key="8">
    <source>
        <dbReference type="ARBA" id="ARBA00023295"/>
    </source>
</evidence>
<dbReference type="EC" id="3.2.1.23" evidence="3 10"/>
<comment type="caution">
    <text evidence="13">The sequence shown here is derived from an EMBL/GenBank/DDBJ whole genome shotgun (WGS) entry which is preliminary data.</text>
</comment>
<dbReference type="Pfam" id="PF16353">
    <property type="entry name" value="LacZ_4"/>
    <property type="match status" value="1"/>
</dbReference>
<evidence type="ECO:0000256" key="5">
    <source>
        <dbReference type="ARBA" id="ARBA00022729"/>
    </source>
</evidence>
<dbReference type="InterPro" id="IPR006104">
    <property type="entry name" value="Glyco_hydro_2_N"/>
</dbReference>
<dbReference type="PROSITE" id="PS00608">
    <property type="entry name" value="GLYCOSYL_HYDROL_F2_2"/>
    <property type="match status" value="1"/>
</dbReference>
<dbReference type="PANTHER" id="PTHR46323:SF2">
    <property type="entry name" value="BETA-GALACTOSIDASE"/>
    <property type="match status" value="1"/>
</dbReference>
<dbReference type="RefSeq" id="WP_311715893.1">
    <property type="nucleotide sequence ID" value="NZ_JAVREZ010000007.1"/>
</dbReference>
<dbReference type="InterPro" id="IPR036156">
    <property type="entry name" value="Beta-gal/glucu_dom_sf"/>
</dbReference>
<dbReference type="SUPFAM" id="SSF51445">
    <property type="entry name" value="(Trans)glycosidases"/>
    <property type="match status" value="1"/>
</dbReference>
<dbReference type="SUPFAM" id="SSF49303">
    <property type="entry name" value="beta-Galactosidase/glucuronidase domain"/>
    <property type="match status" value="2"/>
</dbReference>
<dbReference type="InterPro" id="IPR004199">
    <property type="entry name" value="B-gal_small/dom_5"/>
</dbReference>
<dbReference type="InterPro" id="IPR013783">
    <property type="entry name" value="Ig-like_fold"/>
</dbReference>
<dbReference type="InterPro" id="IPR006103">
    <property type="entry name" value="Glyco_hydro_2_cat"/>
</dbReference>
<dbReference type="SUPFAM" id="SSF49785">
    <property type="entry name" value="Galactose-binding domain-like"/>
    <property type="match status" value="1"/>
</dbReference>
<dbReference type="InterPro" id="IPR014718">
    <property type="entry name" value="GH-type_carb-bd"/>
</dbReference>